<reference evidence="12" key="1">
    <citation type="submission" date="2020-11" db="EMBL/GenBank/DDBJ databases">
        <title>Gallus gallus (Chicken) genome, bGalGal1, GRCg7b, maternal haplotype autosomes + Z &amp; W.</title>
        <authorList>
            <person name="Warren W."/>
            <person name="Formenti G."/>
            <person name="Fedrigo O."/>
            <person name="Haase B."/>
            <person name="Mountcastle J."/>
            <person name="Balacco J."/>
            <person name="Tracey A."/>
            <person name="Schneider V."/>
            <person name="Okimoto R."/>
            <person name="Cheng H."/>
            <person name="Hawken R."/>
            <person name="Howe K."/>
            <person name="Jarvis E.D."/>
        </authorList>
    </citation>
    <scope>NUCLEOTIDE SEQUENCE [LARGE SCALE GENOMIC DNA]</scope>
    <source>
        <strain evidence="12">Broiler</strain>
    </source>
</reference>
<evidence type="ECO:0000256" key="6">
    <source>
        <dbReference type="ARBA" id="ARBA00039886"/>
    </source>
</evidence>
<dbReference type="FunCoup" id="A0A8V0X598">
    <property type="interactions" value="1645"/>
</dbReference>
<comment type="subcellular location">
    <subcellularLocation>
        <location evidence="1">Nucleus membrane</location>
        <topology evidence="1">Peripheral membrane protein</topology>
        <orientation evidence="1">Cytoplasmic side</orientation>
    </subcellularLocation>
    <subcellularLocation>
        <location evidence="2">Nucleus</location>
        <location evidence="2">Nuclear pore complex</location>
    </subcellularLocation>
</comment>
<keyword evidence="9" id="KW-0175">Coiled coil</keyword>
<evidence type="ECO:0000256" key="8">
    <source>
        <dbReference type="PROSITE-ProRule" id="PRU00723"/>
    </source>
</evidence>
<feature type="compositionally biased region" description="Low complexity" evidence="10">
    <location>
        <begin position="329"/>
        <end position="491"/>
    </location>
</feature>
<reference evidence="12" key="3">
    <citation type="submission" date="2025-09" db="UniProtKB">
        <authorList>
            <consortium name="Ensembl"/>
        </authorList>
    </citation>
    <scope>IDENTIFICATION</scope>
    <source>
        <strain evidence="12">broiler</strain>
    </source>
</reference>
<dbReference type="SMART" id="SM00356">
    <property type="entry name" value="ZnF_C3H1"/>
    <property type="match status" value="1"/>
</dbReference>
<keyword evidence="13" id="KW-1185">Reference proteome</keyword>
<evidence type="ECO:0000313" key="13">
    <source>
        <dbReference type="Proteomes" id="UP000000539"/>
    </source>
</evidence>
<keyword evidence="8" id="KW-0862">Zinc</keyword>
<evidence type="ECO:0000256" key="4">
    <source>
        <dbReference type="ARBA" id="ARBA00023242"/>
    </source>
</evidence>
<keyword evidence="8" id="KW-0863">Zinc-finger</keyword>
<feature type="region of interest" description="Disordered" evidence="10">
    <location>
        <begin position="329"/>
        <end position="507"/>
    </location>
</feature>
<dbReference type="OrthoDB" id="9120740at2759"/>
<feature type="coiled-coil region" evidence="9">
    <location>
        <begin position="171"/>
        <end position="198"/>
    </location>
</feature>
<keyword evidence="3" id="KW-0509">mRNA transport</keyword>
<dbReference type="GO" id="GO:0005643">
    <property type="term" value="C:nuclear pore"/>
    <property type="evidence" value="ECO:0007669"/>
    <property type="project" value="UniProtKB-SubCell"/>
</dbReference>
<feature type="compositionally biased region" description="Low complexity" evidence="10">
    <location>
        <begin position="251"/>
        <end position="299"/>
    </location>
</feature>
<keyword evidence="3" id="KW-0906">Nuclear pore complex</keyword>
<dbReference type="PROSITE" id="PS50103">
    <property type="entry name" value="ZF_C3H1"/>
    <property type="match status" value="1"/>
</dbReference>
<keyword evidence="4" id="KW-0539">Nucleus</keyword>
<dbReference type="Proteomes" id="UP000000539">
    <property type="component" value="Chromosome 2"/>
</dbReference>
<keyword evidence="3" id="KW-0813">Transport</keyword>
<protein>
    <recommendedName>
        <fullName evidence="6">Nucleoporin NUP42</fullName>
    </recommendedName>
    <alternativeName>
        <fullName evidence="7">Nucleoporin-like protein 2</fullName>
    </alternativeName>
</protein>
<dbReference type="GeneTree" id="ENSGT00390000000118"/>
<evidence type="ECO:0000256" key="1">
    <source>
        <dbReference type="ARBA" id="ARBA00004335"/>
    </source>
</evidence>
<feature type="zinc finger region" description="C3H1-type" evidence="8">
    <location>
        <begin position="1"/>
        <end position="25"/>
    </location>
</feature>
<dbReference type="PANTHER" id="PTHR46527">
    <property type="entry name" value="NUCLEOPORIN-LIKE PROTEIN 2"/>
    <property type="match status" value="1"/>
</dbReference>
<sequence length="507" mass="49293">MTICQFFLQGRCRFGDRCWNEHPRGGGGRPHSGPVRGAGGGWGAASQRYANVIQPPIFKHSTWGGSGDGGGFSGASDFGSPGNKSAVFSQNRFSALSSAHPADGFSDEEQRLLDCVAKDMATWESSGQWMFSCYSPEAGKPNVSGFREFSAEEVRLEYYNCSANNNTENYINSVNQLVQEWRNRLQELKALNASGKESLLSQLKNAVTQPLPSLGFGGQQASSFGFPSFPVSSSSGAASFSFKANPSVPPGNAAAVGSSAAASNPPTLGVTSSPSVPNPVGSGNSSAPSAAPSSLNAPGATGGCGTSGLSGSGSSAAANSSCTALLPGSSAAANSSSTAPLPGSSAAANSSSTAPLPGSSAAANSSSTASLPGSSAAANTSSTALLPGSSAAANSSSTALLPGSSAAANSSSTALLPGSSAAANSSSTAPLPGSSAAANSSSTAPLPGSSAAANSSSTAPLPVSAIPSAATGTSQSGASSASAAQTAGASGHNVTSAPSAVRDGIRP</sequence>
<evidence type="ECO:0000256" key="2">
    <source>
        <dbReference type="ARBA" id="ARBA00004567"/>
    </source>
</evidence>
<evidence type="ECO:0000313" key="12">
    <source>
        <dbReference type="Ensembl" id="ENSGALP00010001690.1"/>
    </source>
</evidence>
<comment type="function">
    <text evidence="5">Required for the export of mRNAs containing poly(A) tails from the nucleus into the cytoplasm.</text>
</comment>
<keyword evidence="8" id="KW-0479">Metal-binding</keyword>
<evidence type="ECO:0000256" key="7">
    <source>
        <dbReference type="ARBA" id="ARBA00042384"/>
    </source>
</evidence>
<dbReference type="GO" id="GO:0031965">
    <property type="term" value="C:nuclear membrane"/>
    <property type="evidence" value="ECO:0007669"/>
    <property type="project" value="UniProtKB-SubCell"/>
</dbReference>
<gene>
    <name evidence="12" type="primary">NUP42</name>
</gene>
<dbReference type="PANTHER" id="PTHR46527:SF1">
    <property type="entry name" value="NUCLEOPORIN NUP42"/>
    <property type="match status" value="1"/>
</dbReference>
<organism evidence="12 13">
    <name type="scientific">Gallus gallus</name>
    <name type="common">Chicken</name>
    <dbReference type="NCBI Taxonomy" id="9031"/>
    <lineage>
        <taxon>Eukaryota</taxon>
        <taxon>Metazoa</taxon>
        <taxon>Chordata</taxon>
        <taxon>Craniata</taxon>
        <taxon>Vertebrata</taxon>
        <taxon>Euteleostomi</taxon>
        <taxon>Archelosauria</taxon>
        <taxon>Archosauria</taxon>
        <taxon>Dinosauria</taxon>
        <taxon>Saurischia</taxon>
        <taxon>Theropoda</taxon>
        <taxon>Coelurosauria</taxon>
        <taxon>Aves</taxon>
        <taxon>Neognathae</taxon>
        <taxon>Galloanserae</taxon>
        <taxon>Galliformes</taxon>
        <taxon>Phasianidae</taxon>
        <taxon>Phasianinae</taxon>
        <taxon>Gallus</taxon>
    </lineage>
</organism>
<evidence type="ECO:0000256" key="10">
    <source>
        <dbReference type="SAM" id="MobiDB-lite"/>
    </source>
</evidence>
<keyword evidence="3" id="KW-0653">Protein transport</keyword>
<dbReference type="Ensembl" id="ENSGALT00010003233.1">
    <property type="protein sequence ID" value="ENSGALP00010001690.1"/>
    <property type="gene ID" value="ENSGALG00010001402.1"/>
</dbReference>
<keyword evidence="3" id="KW-0811">Translocation</keyword>
<accession>A0A8V0X598</accession>
<dbReference type="GO" id="GO:0008270">
    <property type="term" value="F:zinc ion binding"/>
    <property type="evidence" value="ECO:0007669"/>
    <property type="project" value="UniProtKB-KW"/>
</dbReference>
<proteinExistence type="predicted"/>
<name>A0A8V0X598_CHICK</name>
<evidence type="ECO:0000256" key="9">
    <source>
        <dbReference type="SAM" id="Coils"/>
    </source>
</evidence>
<feature type="region of interest" description="Disordered" evidence="10">
    <location>
        <begin position="251"/>
        <end position="300"/>
    </location>
</feature>
<dbReference type="AlphaFoldDB" id="A0A8V0X598"/>
<feature type="domain" description="C3H1-type" evidence="11">
    <location>
        <begin position="1"/>
        <end position="25"/>
    </location>
</feature>
<dbReference type="InterPro" id="IPR000571">
    <property type="entry name" value="Znf_CCCH"/>
</dbReference>
<evidence type="ECO:0000256" key="5">
    <source>
        <dbReference type="ARBA" id="ARBA00037262"/>
    </source>
</evidence>
<dbReference type="GO" id="GO:0005049">
    <property type="term" value="F:nuclear export signal receptor activity"/>
    <property type="evidence" value="ECO:0000318"/>
    <property type="project" value="GO_Central"/>
</dbReference>
<reference evidence="12" key="2">
    <citation type="submission" date="2025-08" db="UniProtKB">
        <authorList>
            <consortium name="Ensembl"/>
        </authorList>
    </citation>
    <scope>IDENTIFICATION</scope>
    <source>
        <strain evidence="12">broiler</strain>
    </source>
</reference>
<evidence type="ECO:0000259" key="11">
    <source>
        <dbReference type="PROSITE" id="PS50103"/>
    </source>
</evidence>
<dbReference type="InterPro" id="IPR051767">
    <property type="entry name" value="Nucleoporin_NUP42"/>
</dbReference>
<evidence type="ECO:0000256" key="3">
    <source>
        <dbReference type="ARBA" id="ARBA00023132"/>
    </source>
</evidence>